<keyword evidence="2" id="KW-1185">Reference proteome</keyword>
<dbReference type="Gene3D" id="3.40.50.300">
    <property type="entry name" value="P-loop containing nucleotide triphosphate hydrolases"/>
    <property type="match status" value="1"/>
</dbReference>
<organism evidence="1 2">
    <name type="scientific">Paenibacillus oceani</name>
    <dbReference type="NCBI Taxonomy" id="2772510"/>
    <lineage>
        <taxon>Bacteria</taxon>
        <taxon>Bacillati</taxon>
        <taxon>Bacillota</taxon>
        <taxon>Bacilli</taxon>
        <taxon>Bacillales</taxon>
        <taxon>Paenibacillaceae</taxon>
        <taxon>Paenibacillus</taxon>
    </lineage>
</organism>
<sequence>MILWINGAFGSGKTQTSYELCRRMPHAYVYDPEQAGFYIRKNIPKQTAEEDFQHYPMWRELNYSMLSYINQRYDGTVIVPMTVTDPDYFQEMVGRLRADGVTVHHYTLIASKENLLKRLRSRGDGSGSWAARQIDRCIDGLASDVFRHHLDTERLSVEEAAEAIAAMSDIRLQPDRRGTLRKRADRIWTQLKHIRLFH</sequence>
<evidence type="ECO:0000313" key="2">
    <source>
        <dbReference type="Proteomes" id="UP000639396"/>
    </source>
</evidence>
<comment type="caution">
    <text evidence="1">The sequence shown here is derived from an EMBL/GenBank/DDBJ whole genome shotgun (WGS) entry which is preliminary data.</text>
</comment>
<dbReference type="Pfam" id="PF13671">
    <property type="entry name" value="AAA_33"/>
    <property type="match status" value="1"/>
</dbReference>
<reference evidence="1" key="1">
    <citation type="submission" date="2020-09" db="EMBL/GenBank/DDBJ databases">
        <title>A novel bacterium of genus Paenibacillus, isolated from South China Sea.</title>
        <authorList>
            <person name="Huang H."/>
            <person name="Mo K."/>
            <person name="Hu Y."/>
        </authorList>
    </citation>
    <scope>NUCLEOTIDE SEQUENCE</scope>
    <source>
        <strain evidence="1">IB182363</strain>
    </source>
</reference>
<evidence type="ECO:0000313" key="1">
    <source>
        <dbReference type="EMBL" id="MBD2860761.1"/>
    </source>
</evidence>
<accession>A0A927GXF4</accession>
<protein>
    <submittedName>
        <fullName evidence="1">AAA family ATPase</fullName>
    </submittedName>
</protein>
<dbReference type="EMBL" id="JACXJA010000003">
    <property type="protein sequence ID" value="MBD2860761.1"/>
    <property type="molecule type" value="Genomic_DNA"/>
</dbReference>
<dbReference type="InterPro" id="IPR027417">
    <property type="entry name" value="P-loop_NTPase"/>
</dbReference>
<dbReference type="AlphaFoldDB" id="A0A927GXF4"/>
<proteinExistence type="predicted"/>
<dbReference type="RefSeq" id="WP_190924187.1">
    <property type="nucleotide sequence ID" value="NZ_JACXJA010000003.1"/>
</dbReference>
<dbReference type="SUPFAM" id="SSF52540">
    <property type="entry name" value="P-loop containing nucleoside triphosphate hydrolases"/>
    <property type="match status" value="1"/>
</dbReference>
<name>A0A927GXF4_9BACL</name>
<gene>
    <name evidence="1" type="ORF">IDH45_02020</name>
</gene>
<dbReference type="Proteomes" id="UP000639396">
    <property type="component" value="Unassembled WGS sequence"/>
</dbReference>